<dbReference type="InterPro" id="IPR018960">
    <property type="entry name" value="DUF1990"/>
</dbReference>
<organism evidence="2 3">
    <name type="scientific">Flavilitoribacter nigricans (strain ATCC 23147 / DSM 23189 / NBRC 102662 / NCIMB 1420 / SS-2)</name>
    <name type="common">Lewinella nigricans</name>
    <dbReference type="NCBI Taxonomy" id="1122177"/>
    <lineage>
        <taxon>Bacteria</taxon>
        <taxon>Pseudomonadati</taxon>
        <taxon>Bacteroidota</taxon>
        <taxon>Saprospiria</taxon>
        <taxon>Saprospirales</taxon>
        <taxon>Lewinellaceae</taxon>
        <taxon>Flavilitoribacter</taxon>
    </lineage>
</organism>
<feature type="domain" description="DUF1990" evidence="1">
    <location>
        <begin position="46"/>
        <end position="188"/>
    </location>
</feature>
<keyword evidence="3" id="KW-1185">Reference proteome</keyword>
<reference evidence="2 3" key="1">
    <citation type="submission" date="2017-10" db="EMBL/GenBank/DDBJ databases">
        <title>The draft genome sequence of Lewinella nigricans NBRC 102662.</title>
        <authorList>
            <person name="Wang K."/>
        </authorList>
    </citation>
    <scope>NUCLEOTIDE SEQUENCE [LARGE SCALE GENOMIC DNA]</scope>
    <source>
        <strain evidence="2 3">NBRC 102662</strain>
    </source>
</reference>
<dbReference type="Proteomes" id="UP000223913">
    <property type="component" value="Unassembled WGS sequence"/>
</dbReference>
<gene>
    <name evidence="2" type="ORF">CRP01_28720</name>
</gene>
<comment type="caution">
    <text evidence="2">The sequence shown here is derived from an EMBL/GenBank/DDBJ whole genome shotgun (WGS) entry which is preliminary data.</text>
</comment>
<evidence type="ECO:0000313" key="2">
    <source>
        <dbReference type="EMBL" id="PHN03067.1"/>
    </source>
</evidence>
<dbReference type="RefSeq" id="WP_099153508.1">
    <property type="nucleotide sequence ID" value="NZ_PDUD01000034.1"/>
</dbReference>
<accession>A0A2D0N3P8</accession>
<evidence type="ECO:0000259" key="1">
    <source>
        <dbReference type="Pfam" id="PF09348"/>
    </source>
</evidence>
<dbReference type="EMBL" id="PDUD01000034">
    <property type="protein sequence ID" value="PHN03067.1"/>
    <property type="molecule type" value="Genomic_DNA"/>
</dbReference>
<name>A0A2D0N3P8_FLAN2</name>
<dbReference type="PANTHER" id="PTHR34202:SF1">
    <property type="entry name" value="UPF0548 PROTEIN"/>
    <property type="match status" value="1"/>
</dbReference>
<dbReference type="OrthoDB" id="120660at2"/>
<protein>
    <submittedName>
        <fullName evidence="2">DUF1990 domain-containing protein</fullName>
    </submittedName>
</protein>
<proteinExistence type="predicted"/>
<dbReference type="AlphaFoldDB" id="A0A2D0N3P8"/>
<dbReference type="Pfam" id="PF09348">
    <property type="entry name" value="DUF1990"/>
    <property type="match status" value="1"/>
</dbReference>
<sequence>MKVGFTTPTPLQLDQFLISRKTLSPVYPGQFGTRLDFREKLNTPLTGKYDYDERKVCLGSGPSVFATAKAAIRNWKMFPPNWTKVYPDNAPITTGQQVLVLFKLLGVWWWNSSEIRYTIDEDSRFGFAYGTLPGHVESGEELFLVEMDEHGKVWYKIKAFSRPAYLIVRLVYPFARSQQRRFVRESMALMKNLTHNTADHG</sequence>
<evidence type="ECO:0000313" key="3">
    <source>
        <dbReference type="Proteomes" id="UP000223913"/>
    </source>
</evidence>
<dbReference type="PANTHER" id="PTHR34202">
    <property type="entry name" value="UPF0548 PROTEIN"/>
    <property type="match status" value="1"/>
</dbReference>